<dbReference type="EMBL" id="SNRY01001532">
    <property type="protein sequence ID" value="KAA6330228.1"/>
    <property type="molecule type" value="Genomic_DNA"/>
</dbReference>
<reference evidence="1" key="1">
    <citation type="submission" date="2019-03" db="EMBL/GenBank/DDBJ databases">
        <title>Single cell metagenomics reveals metabolic interactions within the superorganism composed of flagellate Streblomastix strix and complex community of Bacteroidetes bacteria on its surface.</title>
        <authorList>
            <person name="Treitli S.C."/>
            <person name="Kolisko M."/>
            <person name="Husnik F."/>
            <person name="Keeling P."/>
            <person name="Hampl V."/>
        </authorList>
    </citation>
    <scope>NUCLEOTIDE SEQUENCE</scope>
    <source>
        <strain evidence="1">STM</strain>
    </source>
</reference>
<accession>A0A5J4R912</accession>
<dbReference type="CDD" id="cd06223">
    <property type="entry name" value="PRTases_typeI"/>
    <property type="match status" value="1"/>
</dbReference>
<dbReference type="SUPFAM" id="SSF53271">
    <property type="entry name" value="PRTase-like"/>
    <property type="match status" value="1"/>
</dbReference>
<dbReference type="InterPro" id="IPR029057">
    <property type="entry name" value="PRTase-like"/>
</dbReference>
<dbReference type="InterPro" id="IPR000836">
    <property type="entry name" value="PRTase_dom"/>
</dbReference>
<proteinExistence type="predicted"/>
<organism evidence="1">
    <name type="scientific">termite gut metagenome</name>
    <dbReference type="NCBI Taxonomy" id="433724"/>
    <lineage>
        <taxon>unclassified sequences</taxon>
        <taxon>metagenomes</taxon>
        <taxon>organismal metagenomes</taxon>
    </lineage>
</organism>
<name>A0A5J4R912_9ZZZZ</name>
<comment type="caution">
    <text evidence="1">The sequence shown here is derived from an EMBL/GenBank/DDBJ whole genome shotgun (WGS) entry which is preliminary data.</text>
</comment>
<evidence type="ECO:0008006" key="2">
    <source>
        <dbReference type="Google" id="ProtNLM"/>
    </source>
</evidence>
<gene>
    <name evidence="1" type="ORF">EZS27_021043</name>
</gene>
<dbReference type="Gene3D" id="3.40.50.2020">
    <property type="match status" value="1"/>
</dbReference>
<evidence type="ECO:0000313" key="1">
    <source>
        <dbReference type="EMBL" id="KAA6330228.1"/>
    </source>
</evidence>
<sequence length="214" mass="24727">MSIKIEFRYVNAADVKATKIFYTDSDSSSNVEIEVSVFHIAENQNLWTNLEIYRQLVRDSQQDLANSLFEKIESRLYGVIDKFSNPFPDFEFDTFIAFYPEDKNRRKLLKFFIDNITNGIKNIAEIDKSNSFEKNDKYRSVKDGLTTSDFTLDEKSLIGMKKLLLVDDVIDCGRTIKIFLDKLIENGIDLTKVEIKLICLYHNSRSAGIKSNCT</sequence>
<protein>
    <recommendedName>
        <fullName evidence="2">Phosphoribosyltransferase domain-containing protein</fullName>
    </recommendedName>
</protein>
<dbReference type="AlphaFoldDB" id="A0A5J4R912"/>